<feature type="region of interest" description="Disordered" evidence="1">
    <location>
        <begin position="896"/>
        <end position="916"/>
    </location>
</feature>
<dbReference type="PANTHER" id="PTHR46145">
    <property type="entry name" value="HEPARANASE"/>
    <property type="match status" value="1"/>
</dbReference>
<reference evidence="3 4" key="1">
    <citation type="journal article" date="2015" name="Nat. Commun.">
        <title>Lucilia cuprina genome unlocks parasitic fly biology to underpin future interventions.</title>
        <authorList>
            <person name="Anstead C.A."/>
            <person name="Korhonen P.K."/>
            <person name="Young N.D."/>
            <person name="Hall R.S."/>
            <person name="Jex A.R."/>
            <person name="Murali S.C."/>
            <person name="Hughes D.S."/>
            <person name="Lee S.F."/>
            <person name="Perry T."/>
            <person name="Stroehlein A.J."/>
            <person name="Ansell B.R."/>
            <person name="Breugelmans B."/>
            <person name="Hofmann A."/>
            <person name="Qu J."/>
            <person name="Dugan S."/>
            <person name="Lee S.L."/>
            <person name="Chao H."/>
            <person name="Dinh H."/>
            <person name="Han Y."/>
            <person name="Doddapaneni H.V."/>
            <person name="Worley K.C."/>
            <person name="Muzny D.M."/>
            <person name="Ioannidis P."/>
            <person name="Waterhouse R.M."/>
            <person name="Zdobnov E.M."/>
            <person name="James P.J."/>
            <person name="Bagnall N.H."/>
            <person name="Kotze A.C."/>
            <person name="Gibbs R.A."/>
            <person name="Richards S."/>
            <person name="Batterham P."/>
            <person name="Gasser R.B."/>
        </authorList>
    </citation>
    <scope>NUCLEOTIDE SEQUENCE [LARGE SCALE GENOMIC DNA]</scope>
    <source>
        <strain evidence="3 4">LS</strain>
        <tissue evidence="3">Full body</tissue>
    </source>
</reference>
<feature type="chain" id="PRO_5005535787" description="Heparanase" evidence="2">
    <location>
        <begin position="23"/>
        <end position="964"/>
    </location>
</feature>
<proteinExistence type="predicted"/>
<dbReference type="GO" id="GO:0005615">
    <property type="term" value="C:extracellular space"/>
    <property type="evidence" value="ECO:0007669"/>
    <property type="project" value="TreeGrafter"/>
</dbReference>
<evidence type="ECO:0000256" key="2">
    <source>
        <dbReference type="SAM" id="SignalP"/>
    </source>
</evidence>
<name>A0A0L0C6M5_LUCCU</name>
<evidence type="ECO:0008006" key="5">
    <source>
        <dbReference type="Google" id="ProtNLM"/>
    </source>
</evidence>
<keyword evidence="4" id="KW-1185">Reference proteome</keyword>
<dbReference type="AlphaFoldDB" id="A0A0L0C6M5"/>
<comment type="caution">
    <text evidence="3">The sequence shown here is derived from an EMBL/GenBank/DDBJ whole genome shotgun (WGS) entry which is preliminary data.</text>
</comment>
<evidence type="ECO:0000313" key="4">
    <source>
        <dbReference type="Proteomes" id="UP000037069"/>
    </source>
</evidence>
<dbReference type="EMBL" id="JRES01000835">
    <property type="protein sequence ID" value="KNC27920.1"/>
    <property type="molecule type" value="Genomic_DNA"/>
</dbReference>
<sequence length="964" mass="109858">MSWLRSIFFYAGLLLFAHYAIADVIVQLNINRPIYDVSDKFISFSIKPEDLYKALDGSNRKTITRMASMLSHSHVKFVGDFYFASKTEGIRLRNPTKIVWKGFNKWTKAVNWSMIIPVPYKPDNWDAMQALKILNTSHMVGIDEAIWQLGTDFGTSRAADYASELKTFNLMVESFRQTVTNWQTMGADISAGSSPDETKRYVELSRDLNVAYGWIQSGDMFSSVGSAISDRDPALKVLFKSNVPVWLSLPKKKVLSTHLDDEVLDGLSWAQTMGDAANVGFESIFKTLSLDDLEKPKYGFYVTALFKKIMGSRVYPARPLGVYGRNNKLYTHCANMVSGGLAFMVVNKQELPLQIAIRSMNRLQDSEVWQYALTMSNGHVMLNNKKLSVNSTLIPEIRRKHTKSMLQLKTPGMSVSFWVLPNANLEHCQFTEVETPIVPAEETNQKIKRYSSTDRLLKELIKESAKPPLSPLASLISRHRRSVDNEDRFKRFVLEGNRDEVKPLTNFAENIVQEMKSPLKRDIFSPDRRISALNWLGNIFKEPFSLDLPLLKRNARQSDTYTGPFFMTRDGKKTAFTKKITEIRKPEKKVNKLPPEDQEFDEEKFFKNVGVQPEPDYVRVPEGDVFLSKIASLDGDETEEELKIETKKSNKAKTKTKEIVSEMKPLRLLPTEFFEALPANPIQPVANKLNIGSALNSLLFSDPFGKKYGKSNKNAFAKNFDLKEDPITTEIVEPEIHKDLDIDTETNDGDDFEQAQIDITQKALKKKVSQEEVVESKEKDVDDLLDAGEEKTLEKTKPLYSNNLNLFGDSSKGEAEEELNADTKSVQTDSSTKSKFDEIPWWDLSNTRLKRSLDTRYPADSWRNNMISKDEDPITAADEMSPIRLRHFEHKVEEVVRSTNNKNNKNDDDNDDDGSIGKRIVKTFKEQVTKLVDIFSQHVSEWYNTLTKQLDSPDENTTEGNRIA</sequence>
<dbReference type="Proteomes" id="UP000037069">
    <property type="component" value="Unassembled WGS sequence"/>
</dbReference>
<dbReference type="STRING" id="7375.A0A0L0C6M5"/>
<dbReference type="GO" id="GO:0031012">
    <property type="term" value="C:extracellular matrix"/>
    <property type="evidence" value="ECO:0007669"/>
    <property type="project" value="TreeGrafter"/>
</dbReference>
<feature type="signal peptide" evidence="2">
    <location>
        <begin position="1"/>
        <end position="22"/>
    </location>
</feature>
<accession>A0A0L0C6M5</accession>
<protein>
    <recommendedName>
        <fullName evidence="5">Heparanase</fullName>
    </recommendedName>
</protein>
<dbReference type="OrthoDB" id="7736742at2759"/>
<keyword evidence="2" id="KW-0732">Signal</keyword>
<evidence type="ECO:0000313" key="3">
    <source>
        <dbReference type="EMBL" id="KNC27920.1"/>
    </source>
</evidence>
<gene>
    <name evidence="3" type="ORF">FF38_06183</name>
</gene>
<organism evidence="3 4">
    <name type="scientific">Lucilia cuprina</name>
    <name type="common">Green bottle fly</name>
    <name type="synonym">Australian sheep blowfly</name>
    <dbReference type="NCBI Taxonomy" id="7375"/>
    <lineage>
        <taxon>Eukaryota</taxon>
        <taxon>Metazoa</taxon>
        <taxon>Ecdysozoa</taxon>
        <taxon>Arthropoda</taxon>
        <taxon>Hexapoda</taxon>
        <taxon>Insecta</taxon>
        <taxon>Pterygota</taxon>
        <taxon>Neoptera</taxon>
        <taxon>Endopterygota</taxon>
        <taxon>Diptera</taxon>
        <taxon>Brachycera</taxon>
        <taxon>Muscomorpha</taxon>
        <taxon>Oestroidea</taxon>
        <taxon>Calliphoridae</taxon>
        <taxon>Luciliinae</taxon>
        <taxon>Lucilia</taxon>
    </lineage>
</organism>
<evidence type="ECO:0000256" key="1">
    <source>
        <dbReference type="SAM" id="MobiDB-lite"/>
    </source>
</evidence>
<dbReference type="PANTHER" id="PTHR46145:SF4">
    <property type="entry name" value="HEPARANASE"/>
    <property type="match status" value="1"/>
</dbReference>